<dbReference type="EMBL" id="JACEIP010000023">
    <property type="protein sequence ID" value="MBA4543858.1"/>
    <property type="molecule type" value="Genomic_DNA"/>
</dbReference>
<reference evidence="2 3" key="1">
    <citation type="submission" date="2020-07" db="EMBL/GenBank/DDBJ databases">
        <authorList>
            <person name="Feng H."/>
        </authorList>
    </citation>
    <scope>NUCLEOTIDE SEQUENCE [LARGE SCALE GENOMIC DNA]</scope>
    <source>
        <strain evidence="3">s-11</strain>
    </source>
</reference>
<gene>
    <name evidence="2" type="ORF">H1164_13265</name>
</gene>
<keyword evidence="3" id="KW-1185">Reference proteome</keyword>
<dbReference type="AlphaFoldDB" id="A0A7W1XC01"/>
<dbReference type="GO" id="GO:0003824">
    <property type="term" value="F:catalytic activity"/>
    <property type="evidence" value="ECO:0007669"/>
    <property type="project" value="InterPro"/>
</dbReference>
<feature type="domain" description="MOSC" evidence="1">
    <location>
        <begin position="31"/>
        <end position="166"/>
    </location>
</feature>
<organism evidence="2 3">
    <name type="scientific">Thermoactinomyces daqus</name>
    <dbReference type="NCBI Taxonomy" id="1329516"/>
    <lineage>
        <taxon>Bacteria</taxon>
        <taxon>Bacillati</taxon>
        <taxon>Bacillota</taxon>
        <taxon>Bacilli</taxon>
        <taxon>Bacillales</taxon>
        <taxon>Thermoactinomycetaceae</taxon>
        <taxon>Thermoactinomyces</taxon>
    </lineage>
</organism>
<dbReference type="InterPro" id="IPR052353">
    <property type="entry name" value="Benzoxazolinone_Detox_Enz"/>
</dbReference>
<dbReference type="InterPro" id="IPR011037">
    <property type="entry name" value="Pyrv_Knase-like_insert_dom_sf"/>
</dbReference>
<dbReference type="Gene3D" id="2.40.33.20">
    <property type="entry name" value="PK beta-barrel domain-like"/>
    <property type="match status" value="1"/>
</dbReference>
<dbReference type="InterPro" id="IPR005163">
    <property type="entry name" value="Tri_helical_YiiM-like"/>
</dbReference>
<dbReference type="Proteomes" id="UP000530514">
    <property type="component" value="Unassembled WGS sequence"/>
</dbReference>
<evidence type="ECO:0000313" key="2">
    <source>
        <dbReference type="EMBL" id="MBA4543858.1"/>
    </source>
</evidence>
<sequence>MATLKTVLVGKTKTFLFPPEGKPWHSAINKTETEGAVWLGRTKLEGDDQADLKHHGGPEKAVLGYADSHYPLWRQELNLSDFTYGAFGENFVITDQTEETVCIGDIYQIGKAILQISQPRIPCWKPARLWGIDDLTKRMETTGRTGWYFRVLQEGEVQAGEQVRLLDRPHSEWTVSKCNDLLHHKKGDQKAFLELAACPALAESWRNMLTKLAARM</sequence>
<protein>
    <submittedName>
        <fullName evidence="2">MOSC domain-containing protein</fullName>
    </submittedName>
</protein>
<dbReference type="PANTHER" id="PTHR30212">
    <property type="entry name" value="PROTEIN YIIM"/>
    <property type="match status" value="1"/>
</dbReference>
<accession>A0A7W1XC01</accession>
<dbReference type="GO" id="GO:0030170">
    <property type="term" value="F:pyridoxal phosphate binding"/>
    <property type="evidence" value="ECO:0007669"/>
    <property type="project" value="InterPro"/>
</dbReference>
<dbReference type="GO" id="GO:0030151">
    <property type="term" value="F:molybdenum ion binding"/>
    <property type="evidence" value="ECO:0007669"/>
    <property type="project" value="InterPro"/>
</dbReference>
<name>A0A7W1XC01_9BACL</name>
<evidence type="ECO:0000313" key="3">
    <source>
        <dbReference type="Proteomes" id="UP000530514"/>
    </source>
</evidence>
<dbReference type="PANTHER" id="PTHR30212:SF2">
    <property type="entry name" value="PROTEIN YIIM"/>
    <property type="match status" value="1"/>
</dbReference>
<dbReference type="SUPFAM" id="SSF50800">
    <property type="entry name" value="PK beta-barrel domain-like"/>
    <property type="match status" value="1"/>
</dbReference>
<dbReference type="InterPro" id="IPR005302">
    <property type="entry name" value="MoCF_Sase_C"/>
</dbReference>
<dbReference type="RefSeq" id="WP_052154438.1">
    <property type="nucleotide sequence ID" value="NZ_JACEIP010000023.1"/>
</dbReference>
<dbReference type="Pfam" id="PF03475">
    <property type="entry name" value="YiiM_3-alpha"/>
    <property type="match status" value="1"/>
</dbReference>
<dbReference type="OrthoDB" id="9786134at2"/>
<comment type="caution">
    <text evidence="2">The sequence shown here is derived from an EMBL/GenBank/DDBJ whole genome shotgun (WGS) entry which is preliminary data.</text>
</comment>
<dbReference type="PROSITE" id="PS51340">
    <property type="entry name" value="MOSC"/>
    <property type="match status" value="1"/>
</dbReference>
<proteinExistence type="predicted"/>
<dbReference type="Pfam" id="PF03473">
    <property type="entry name" value="MOSC"/>
    <property type="match status" value="1"/>
</dbReference>
<evidence type="ECO:0000259" key="1">
    <source>
        <dbReference type="PROSITE" id="PS51340"/>
    </source>
</evidence>